<evidence type="ECO:0000313" key="5">
    <source>
        <dbReference type="Proteomes" id="UP000268014"/>
    </source>
</evidence>
<evidence type="ECO:0000256" key="3">
    <source>
        <dbReference type="SAM" id="SignalP"/>
    </source>
</evidence>
<dbReference type="SMART" id="SM00192">
    <property type="entry name" value="LDLa"/>
    <property type="match status" value="1"/>
</dbReference>
<gene>
    <name evidence="4" type="ORF">HPLM_LOCUS11205</name>
</gene>
<proteinExistence type="predicted"/>
<reference evidence="4 5" key="2">
    <citation type="submission" date="2018-11" db="EMBL/GenBank/DDBJ databases">
        <authorList>
            <consortium name="Pathogen Informatics"/>
        </authorList>
    </citation>
    <scope>NUCLEOTIDE SEQUENCE [LARGE SCALE GENOMIC DNA]</scope>
    <source>
        <strain evidence="4 5">MHpl1</strain>
    </source>
</reference>
<dbReference type="OrthoDB" id="6076617at2759"/>
<sequence length="89" mass="10417">LRLRFFLFLHTYFLVECGNGIDRCHLLICGPSGNREWQFPCRNGECIARYDACDGICSDGSDEWNCDQWRYCFSAVFNVKPVFYLSHYG</sequence>
<name>A0A0N4WJL7_HAEPC</name>
<feature type="signal peptide" evidence="3">
    <location>
        <begin position="1"/>
        <end position="17"/>
    </location>
</feature>
<dbReference type="EMBL" id="UZAF01017495">
    <property type="protein sequence ID" value="VDO42225.1"/>
    <property type="molecule type" value="Genomic_DNA"/>
</dbReference>
<evidence type="ECO:0000313" key="6">
    <source>
        <dbReference type="WBParaSite" id="HPLM_0001121301-mRNA-1"/>
    </source>
</evidence>
<keyword evidence="1" id="KW-1015">Disulfide bond</keyword>
<keyword evidence="3" id="KW-0732">Signal</keyword>
<keyword evidence="5" id="KW-1185">Reference proteome</keyword>
<dbReference type="PROSITE" id="PS50068">
    <property type="entry name" value="LDLRA_2"/>
    <property type="match status" value="1"/>
</dbReference>
<dbReference type="Gene3D" id="4.10.400.10">
    <property type="entry name" value="Low-density Lipoprotein Receptor"/>
    <property type="match status" value="1"/>
</dbReference>
<dbReference type="InterPro" id="IPR002172">
    <property type="entry name" value="LDrepeatLR_classA_rpt"/>
</dbReference>
<accession>A0A0N4WJL7</accession>
<reference evidence="6" key="1">
    <citation type="submission" date="2017-02" db="UniProtKB">
        <authorList>
            <consortium name="WormBaseParasite"/>
        </authorList>
    </citation>
    <scope>IDENTIFICATION</scope>
</reference>
<comment type="caution">
    <text evidence="2">Lacks conserved residue(s) required for the propagation of feature annotation.</text>
</comment>
<evidence type="ECO:0000256" key="1">
    <source>
        <dbReference type="ARBA" id="ARBA00023157"/>
    </source>
</evidence>
<organism evidence="6">
    <name type="scientific">Haemonchus placei</name>
    <name type="common">Barber's pole worm</name>
    <dbReference type="NCBI Taxonomy" id="6290"/>
    <lineage>
        <taxon>Eukaryota</taxon>
        <taxon>Metazoa</taxon>
        <taxon>Ecdysozoa</taxon>
        <taxon>Nematoda</taxon>
        <taxon>Chromadorea</taxon>
        <taxon>Rhabditida</taxon>
        <taxon>Rhabditina</taxon>
        <taxon>Rhabditomorpha</taxon>
        <taxon>Strongyloidea</taxon>
        <taxon>Trichostrongylidae</taxon>
        <taxon>Haemonchus</taxon>
    </lineage>
</organism>
<evidence type="ECO:0000256" key="2">
    <source>
        <dbReference type="PROSITE-ProRule" id="PRU00124"/>
    </source>
</evidence>
<dbReference type="Proteomes" id="UP000268014">
    <property type="component" value="Unassembled WGS sequence"/>
</dbReference>
<dbReference type="InterPro" id="IPR036055">
    <property type="entry name" value="LDL_receptor-like_sf"/>
</dbReference>
<dbReference type="CDD" id="cd00112">
    <property type="entry name" value="LDLa"/>
    <property type="match status" value="1"/>
</dbReference>
<protein>
    <submittedName>
        <fullName evidence="6">LNR domain-containing protein</fullName>
    </submittedName>
</protein>
<dbReference type="AlphaFoldDB" id="A0A0N4WJL7"/>
<evidence type="ECO:0000313" key="4">
    <source>
        <dbReference type="EMBL" id="VDO42225.1"/>
    </source>
</evidence>
<feature type="chain" id="PRO_5043123809" evidence="3">
    <location>
        <begin position="18"/>
        <end position="89"/>
    </location>
</feature>
<dbReference type="SUPFAM" id="SSF57424">
    <property type="entry name" value="LDL receptor-like module"/>
    <property type="match status" value="1"/>
</dbReference>
<dbReference type="WBParaSite" id="HPLM_0001121301-mRNA-1">
    <property type="protein sequence ID" value="HPLM_0001121301-mRNA-1"/>
    <property type="gene ID" value="HPLM_0001121301"/>
</dbReference>